<feature type="region of interest" description="Disordered" evidence="5">
    <location>
        <begin position="542"/>
        <end position="571"/>
    </location>
</feature>
<evidence type="ECO:0000256" key="2">
    <source>
        <dbReference type="ARBA" id="ARBA00022741"/>
    </source>
</evidence>
<gene>
    <name evidence="8" type="ORF">H9Q72_003115</name>
</gene>
<feature type="binding site" evidence="4">
    <location>
        <position position="258"/>
    </location>
    <ligand>
        <name>ATP</name>
        <dbReference type="ChEBI" id="CHEBI:30616"/>
    </ligand>
</feature>
<dbReference type="PROSITE" id="PS50011">
    <property type="entry name" value="PROTEIN_KINASE_DOM"/>
    <property type="match status" value="1"/>
</dbReference>
<evidence type="ECO:0000259" key="6">
    <source>
        <dbReference type="PROSITE" id="PS50006"/>
    </source>
</evidence>
<dbReference type="Gene3D" id="2.60.200.20">
    <property type="match status" value="1"/>
</dbReference>
<dbReference type="SMART" id="SM00220">
    <property type="entry name" value="S_TKc"/>
    <property type="match status" value="1"/>
</dbReference>
<evidence type="ECO:0000313" key="8">
    <source>
        <dbReference type="EMBL" id="KAG5769710.1"/>
    </source>
</evidence>
<dbReference type="Pfam" id="PF00069">
    <property type="entry name" value="Pkinase"/>
    <property type="match status" value="1"/>
</dbReference>
<reference evidence="8" key="1">
    <citation type="journal article" date="2020" name="bioRxiv">
        <title>Historical genomics reveals the evolutionary mechanisms behind multiple outbreaks of the host-specific coffee wilt pathogen Fusarium xylarioides.</title>
        <authorList>
            <person name="Peck D."/>
            <person name="Nowell R.W."/>
            <person name="Flood J."/>
            <person name="Ryan M.J."/>
            <person name="Barraclough T.G."/>
        </authorList>
    </citation>
    <scope>NUCLEOTIDE SEQUENCE</scope>
    <source>
        <strain evidence="8">IMI 127659i</strain>
    </source>
</reference>
<feature type="compositionally biased region" description="Basic residues" evidence="5">
    <location>
        <begin position="43"/>
        <end position="53"/>
    </location>
</feature>
<name>A0A9P7HYI0_9HYPO</name>
<dbReference type="InterPro" id="IPR011009">
    <property type="entry name" value="Kinase-like_dom_sf"/>
</dbReference>
<dbReference type="CDD" id="cd00060">
    <property type="entry name" value="FHA"/>
    <property type="match status" value="1"/>
</dbReference>
<feature type="region of interest" description="Disordered" evidence="5">
    <location>
        <begin position="20"/>
        <end position="68"/>
    </location>
</feature>
<accession>A0A9P7HYI0</accession>
<dbReference type="InterPro" id="IPR008271">
    <property type="entry name" value="Ser/Thr_kinase_AS"/>
</dbReference>
<proteinExistence type="inferred from homology"/>
<keyword evidence="9" id="KW-1185">Reference proteome</keyword>
<feature type="domain" description="FHA" evidence="6">
    <location>
        <begin position="89"/>
        <end position="135"/>
    </location>
</feature>
<dbReference type="EMBL" id="JADFTT010000071">
    <property type="protein sequence ID" value="KAG5769710.1"/>
    <property type="molecule type" value="Genomic_DNA"/>
</dbReference>
<evidence type="ECO:0000256" key="1">
    <source>
        <dbReference type="ARBA" id="ARBA00005575"/>
    </source>
</evidence>
<dbReference type="PROSITE" id="PS00107">
    <property type="entry name" value="PROTEIN_KINASE_ATP"/>
    <property type="match status" value="1"/>
</dbReference>
<dbReference type="GO" id="GO:0005524">
    <property type="term" value="F:ATP binding"/>
    <property type="evidence" value="ECO:0007669"/>
    <property type="project" value="UniProtKB-UniRule"/>
</dbReference>
<dbReference type="Pfam" id="PF00498">
    <property type="entry name" value="FHA"/>
    <property type="match status" value="1"/>
</dbReference>
<evidence type="ECO:0008006" key="10">
    <source>
        <dbReference type="Google" id="ProtNLM"/>
    </source>
</evidence>
<feature type="compositionally biased region" description="Gly residues" evidence="5">
    <location>
        <begin position="648"/>
        <end position="657"/>
    </location>
</feature>
<keyword evidence="2 4" id="KW-0547">Nucleotide-binding</keyword>
<dbReference type="InterPro" id="IPR000253">
    <property type="entry name" value="FHA_dom"/>
</dbReference>
<dbReference type="InterPro" id="IPR017441">
    <property type="entry name" value="Protein_kinase_ATP_BS"/>
</dbReference>
<dbReference type="AlphaFoldDB" id="A0A9P7HYI0"/>
<dbReference type="PROSITE" id="PS00108">
    <property type="entry name" value="PROTEIN_KINASE_ST"/>
    <property type="match status" value="1"/>
</dbReference>
<dbReference type="PROSITE" id="PS50006">
    <property type="entry name" value="FHA_DOMAIN"/>
    <property type="match status" value="1"/>
</dbReference>
<dbReference type="SMART" id="SM00240">
    <property type="entry name" value="FHA"/>
    <property type="match status" value="1"/>
</dbReference>
<protein>
    <recommendedName>
        <fullName evidence="10">Serine/threonine protein kinase</fullName>
    </recommendedName>
</protein>
<evidence type="ECO:0000256" key="5">
    <source>
        <dbReference type="SAM" id="MobiDB-lite"/>
    </source>
</evidence>
<keyword evidence="3 4" id="KW-0067">ATP-binding</keyword>
<dbReference type="InterPro" id="IPR000719">
    <property type="entry name" value="Prot_kinase_dom"/>
</dbReference>
<dbReference type="InterPro" id="IPR008984">
    <property type="entry name" value="SMAD_FHA_dom_sf"/>
</dbReference>
<feature type="domain" description="Protein kinase" evidence="7">
    <location>
        <begin position="229"/>
        <end position="489"/>
    </location>
</feature>
<dbReference type="OrthoDB" id="10252171at2759"/>
<feature type="region of interest" description="Disordered" evidence="5">
    <location>
        <begin position="629"/>
        <end position="657"/>
    </location>
</feature>
<dbReference type="PANTHER" id="PTHR24347">
    <property type="entry name" value="SERINE/THREONINE-PROTEIN KINASE"/>
    <property type="match status" value="1"/>
</dbReference>
<reference evidence="8" key="2">
    <citation type="submission" date="2020-10" db="EMBL/GenBank/DDBJ databases">
        <authorList>
            <person name="Peck L.D."/>
            <person name="Nowell R.W."/>
            <person name="Flood J."/>
            <person name="Ryan M.J."/>
            <person name="Barraclough T.G."/>
        </authorList>
    </citation>
    <scope>NUCLEOTIDE SEQUENCE</scope>
    <source>
        <strain evidence="8">IMI 127659i</strain>
    </source>
</reference>
<sequence length="692" mass="76287">MEHEIIARLYPHNDSKKWASNAIEENPRHAPPLLQPGRDQPARRRRRSRRSRRERGSTEPPENPGASALDYLPSLVVRFGDAPRTDRGLIFGSNPKCDVVLDYQGVSNIHFSLTFDDYNRPIIEDLGSLMGTQVTYNGDGEGFRRDFRWIVGSDEIPHEMESIIITVPDAVAFQIVVKRHELESPAYIGAVAQFKQGAATTEGLLEDLGLSNPPTRPGTGTHSPGTGVINLKKMLGEGSYGVVIHLWNVSTGEERVMKTPSLRAIQDDQVDHDAWEREAYVMGLAEHPHIVRLIESSFDPQPELYLEYMPYGSLDDHNDISYHETLTIVHQCSSALAYLHGQEVPIAHRDIKPANILVESRSTNRISVKLGDFGLSRHGFELITFCGTYLYLAPEVYSDMQGLSGYTAAVDVWSLGVVACQLIYGLPRYREEHRSNGVAWCKRIAEVLRREVRRRPSALGSMLVNRMVVVSPRSRYSASDCYDELEDMIRNEQGSFDGLEPASYSEYALQNGDAKDLSTVVYQPRSTGAATRSYFVRSLAPPPVSLSSSSGMAQQYEESEEPSSSAIRRSQNLQESHELDHFVQDYSADPFHSLYVGSSLASQLGGNNSEDWASQFLNGSSQQSQVWAGGSEIGRGLGPSGSSLPRGGSEGWDVAGGSGIVEGDNVIDAADYEEMAGAAFLLQLIGQGSRAS</sequence>
<evidence type="ECO:0000313" key="9">
    <source>
        <dbReference type="Proteomes" id="UP000750502"/>
    </source>
</evidence>
<dbReference type="SUPFAM" id="SSF49879">
    <property type="entry name" value="SMAD/FHA domain"/>
    <property type="match status" value="1"/>
</dbReference>
<dbReference type="SUPFAM" id="SSF56112">
    <property type="entry name" value="Protein kinase-like (PK-like)"/>
    <property type="match status" value="1"/>
</dbReference>
<organism evidence="8 9">
    <name type="scientific">Fusarium xylarioides</name>
    <dbReference type="NCBI Taxonomy" id="221167"/>
    <lineage>
        <taxon>Eukaryota</taxon>
        <taxon>Fungi</taxon>
        <taxon>Dikarya</taxon>
        <taxon>Ascomycota</taxon>
        <taxon>Pezizomycotina</taxon>
        <taxon>Sordariomycetes</taxon>
        <taxon>Hypocreomycetidae</taxon>
        <taxon>Hypocreales</taxon>
        <taxon>Nectriaceae</taxon>
        <taxon>Fusarium</taxon>
        <taxon>Fusarium fujikuroi species complex</taxon>
    </lineage>
</organism>
<evidence type="ECO:0000259" key="7">
    <source>
        <dbReference type="PROSITE" id="PS50011"/>
    </source>
</evidence>
<evidence type="ECO:0000256" key="4">
    <source>
        <dbReference type="PROSITE-ProRule" id="PRU10141"/>
    </source>
</evidence>
<dbReference type="GO" id="GO:0004672">
    <property type="term" value="F:protein kinase activity"/>
    <property type="evidence" value="ECO:0007669"/>
    <property type="project" value="InterPro"/>
</dbReference>
<dbReference type="Proteomes" id="UP000750502">
    <property type="component" value="Unassembled WGS sequence"/>
</dbReference>
<comment type="similarity">
    <text evidence="1">Belongs to the protein kinase superfamily. CAMK Ser/Thr protein kinase family. CHEK2 subfamily.</text>
</comment>
<evidence type="ECO:0000256" key="3">
    <source>
        <dbReference type="ARBA" id="ARBA00022840"/>
    </source>
</evidence>
<comment type="caution">
    <text evidence="8">The sequence shown here is derived from an EMBL/GenBank/DDBJ whole genome shotgun (WGS) entry which is preliminary data.</text>
</comment>
<dbReference type="Gene3D" id="1.10.510.10">
    <property type="entry name" value="Transferase(Phosphotransferase) domain 1"/>
    <property type="match status" value="1"/>
</dbReference>